<reference evidence="4" key="1">
    <citation type="submission" date="2025-08" db="UniProtKB">
        <authorList>
            <consortium name="RefSeq"/>
        </authorList>
    </citation>
    <scope>IDENTIFICATION</scope>
</reference>
<feature type="compositionally biased region" description="Polar residues" evidence="2">
    <location>
        <begin position="316"/>
        <end position="355"/>
    </location>
</feature>
<keyword evidence="1" id="KW-0175">Coiled coil</keyword>
<gene>
    <name evidence="4" type="primary">LOC101848110</name>
</gene>
<feature type="coiled-coil region" evidence="1">
    <location>
        <begin position="1053"/>
        <end position="1127"/>
    </location>
</feature>
<feature type="compositionally biased region" description="Basic and acidic residues" evidence="2">
    <location>
        <begin position="306"/>
        <end position="315"/>
    </location>
</feature>
<accession>A0ABM0JPY3</accession>
<feature type="compositionally biased region" description="Basic and acidic residues" evidence="2">
    <location>
        <begin position="970"/>
        <end position="981"/>
    </location>
</feature>
<feature type="region of interest" description="Disordered" evidence="2">
    <location>
        <begin position="277"/>
        <end position="391"/>
    </location>
</feature>
<feature type="compositionally biased region" description="Polar residues" evidence="2">
    <location>
        <begin position="278"/>
        <end position="305"/>
    </location>
</feature>
<feature type="compositionally biased region" description="Basic and acidic residues" evidence="2">
    <location>
        <begin position="53"/>
        <end position="65"/>
    </location>
</feature>
<feature type="compositionally biased region" description="Low complexity" evidence="2">
    <location>
        <begin position="78"/>
        <end position="92"/>
    </location>
</feature>
<feature type="region of interest" description="Disordered" evidence="2">
    <location>
        <begin position="222"/>
        <end position="263"/>
    </location>
</feature>
<evidence type="ECO:0000256" key="2">
    <source>
        <dbReference type="SAM" id="MobiDB-lite"/>
    </source>
</evidence>
<evidence type="ECO:0000256" key="1">
    <source>
        <dbReference type="SAM" id="Coils"/>
    </source>
</evidence>
<dbReference type="RefSeq" id="XP_005098791.1">
    <property type="nucleotide sequence ID" value="XM_005098734.3"/>
</dbReference>
<feature type="compositionally biased region" description="Polar residues" evidence="2">
    <location>
        <begin position="587"/>
        <end position="598"/>
    </location>
</feature>
<feature type="compositionally biased region" description="Polar residues" evidence="2">
    <location>
        <begin position="9"/>
        <end position="39"/>
    </location>
</feature>
<feature type="region of interest" description="Disordered" evidence="2">
    <location>
        <begin position="119"/>
        <end position="195"/>
    </location>
</feature>
<evidence type="ECO:0000313" key="4">
    <source>
        <dbReference type="RefSeq" id="XP_005098791.1"/>
    </source>
</evidence>
<proteinExistence type="predicted"/>
<feature type="region of interest" description="Disordered" evidence="2">
    <location>
        <begin position="439"/>
        <end position="498"/>
    </location>
</feature>
<organism evidence="3 4">
    <name type="scientific">Aplysia californica</name>
    <name type="common">California sea hare</name>
    <dbReference type="NCBI Taxonomy" id="6500"/>
    <lineage>
        <taxon>Eukaryota</taxon>
        <taxon>Metazoa</taxon>
        <taxon>Spiralia</taxon>
        <taxon>Lophotrochozoa</taxon>
        <taxon>Mollusca</taxon>
        <taxon>Gastropoda</taxon>
        <taxon>Heterobranchia</taxon>
        <taxon>Euthyneura</taxon>
        <taxon>Tectipleura</taxon>
        <taxon>Aplysiida</taxon>
        <taxon>Aplysioidea</taxon>
        <taxon>Aplysiidae</taxon>
        <taxon>Aplysia</taxon>
    </lineage>
</organism>
<feature type="region of interest" description="Disordered" evidence="2">
    <location>
        <begin position="1"/>
        <end position="102"/>
    </location>
</feature>
<feature type="region of interest" description="Disordered" evidence="2">
    <location>
        <begin position="511"/>
        <end position="598"/>
    </location>
</feature>
<evidence type="ECO:0000313" key="3">
    <source>
        <dbReference type="Proteomes" id="UP000694888"/>
    </source>
</evidence>
<sequence length="1257" mass="143159">MSHRRSDDLNLSLTGSQISAISSRPASGRPNSAQQTKRANSLVDVRQKNTSSKKVENAKSSDAGRKVAPPKADNSAPASHRSTASSRVSVTSGRRLANGVASGRKMEEEDFLAFFENANPPKIKKPSSSASAPTHSKKPSTNAVKVLWKGTDTKTKNRKPAWASKPGQETGSARSDTPHNIFRPESARSSDDDVDSQARLMEDFDNSLSQSINKLHSLQTQLSGVNRENRESAVNAEVPSAVNSHRSVSTVDGDGLHGGGAVGGSRVGSIDDFIQGIIDNTPTPTPSHWASARQDITSPTSTVTDRSPRGEDDQKSVANNMSTRGQSNQKAKASLSTMENSYQNIKHKTPVNQVKSSASGSLSSPADRKSTWSNGSGQNKKPLSSTTGASDKLSEQKVLADCMNKLTSSAIQIQRWYRRHRKRRMVGEAAMRRLLAQKKEEHETRQVQELSQSVTAAELQEKKMEERRRLREEKAREARQQAIKDLQKKREERKNEVKKVAEEEISFLQANGKIKKTPSGGNLGARKKTPSGRKEKPSNGVGRVPGQGTGGDESSQGTPVLVDQEQDSPRTPVPSAEEGGRERETSVVGTETNHTATTLEDLYSTLKKLEEEENFLTARSERKKHSWLDELEKGAEAGLGSNLTAENLEKLNSSKDGLAKSGSLTQDKLQSIISFLDEVQVSDRLSEIDTEISRMNEELEKPALLLPSAEEVAQLEQAQAAASEVTNTVLSQRLELDEKKRTVGMLQKALNQQRELTVRHARETEKEMKKRLDLQKDEYEEAIKRHLSFIDQLIDDKKNLGEKCEKLVTELKTVDKKYQEKMKTIEDNHTVEITKLKEVHSAAEKLRREKWIEDKTKKIKEMTVKGLEPEIQRLIGKHKADVKKMRQIHEAELLEADERAAQKYVKMTEELRDQLAQEKEAACARERESAKQRYEKQLQQEEEAYQQQRRRLYQEVQEEKDRVATTSSRQRGELEKLQRQLEDNHRHALESMREELDKAREEQERRHKTEIKDLQEKLKLEKESWEENYMKRHETWLVQKERELKDKIKKDRDKEIELVIERLEEDASSMREETERTTEQKVRRLREKYEKETSELEQSERKAVQRLNEIKAKMTEVEGENERLKVIVRQKDQEILDNKKLLEKMNSERSHVSDIIRQEFADRIVATDEENKRIKHEISEVRARHRLELERAQGDMEELRKTKDEEMEEVHKRVKQAIVKKEEVVSQLRQQYQAATKRADHLEGLLEQQRKQLLGKK</sequence>
<keyword evidence="3" id="KW-1185">Reference proteome</keyword>
<dbReference type="GeneID" id="101848110"/>
<feature type="region of interest" description="Disordered" evidence="2">
    <location>
        <begin position="956"/>
        <end position="981"/>
    </location>
</feature>
<feature type="coiled-coil region" evidence="1">
    <location>
        <begin position="599"/>
        <end position="626"/>
    </location>
</feature>
<dbReference type="InterPro" id="IPR030465">
    <property type="entry name" value="CEP131"/>
</dbReference>
<feature type="compositionally biased region" description="Polar residues" evidence="2">
    <location>
        <begin position="371"/>
        <end position="389"/>
    </location>
</feature>
<feature type="compositionally biased region" description="Basic and acidic residues" evidence="2">
    <location>
        <begin position="485"/>
        <end position="498"/>
    </location>
</feature>
<dbReference type="PANTHER" id="PTHR31540:SF1">
    <property type="entry name" value="CENTROSOMAL PROTEIN OF 131 KDA"/>
    <property type="match status" value="1"/>
</dbReference>
<feature type="compositionally biased region" description="Basic and acidic residues" evidence="2">
    <location>
        <begin position="459"/>
        <end position="479"/>
    </location>
</feature>
<protein>
    <submittedName>
        <fullName evidence="4">Centrosomal protein of 131 kDa</fullName>
    </submittedName>
</protein>
<feature type="coiled-coil region" evidence="1">
    <location>
        <begin position="1182"/>
        <end position="1252"/>
    </location>
</feature>
<dbReference type="PANTHER" id="PTHR31540">
    <property type="entry name" value="CENTROSOMAL PROTEIN OF 131 KDA"/>
    <property type="match status" value="1"/>
</dbReference>
<dbReference type="Proteomes" id="UP000694888">
    <property type="component" value="Unplaced"/>
</dbReference>
<feature type="coiled-coil region" evidence="1">
    <location>
        <begin position="758"/>
        <end position="810"/>
    </location>
</feature>
<name>A0ABM0JPY3_APLCA</name>